<dbReference type="InterPro" id="IPR000330">
    <property type="entry name" value="SNF2_N"/>
</dbReference>
<dbReference type="GO" id="GO:0005524">
    <property type="term" value="F:ATP binding"/>
    <property type="evidence" value="ECO:0007669"/>
    <property type="project" value="InterPro"/>
</dbReference>
<dbReference type="Proteomes" id="UP000250235">
    <property type="component" value="Unassembled WGS sequence"/>
</dbReference>
<evidence type="ECO:0000256" key="1">
    <source>
        <dbReference type="ARBA" id="ARBA00022801"/>
    </source>
</evidence>
<feature type="domain" description="Helicase ATP-binding" evidence="3">
    <location>
        <begin position="589"/>
        <end position="749"/>
    </location>
</feature>
<feature type="region of interest" description="Disordered" evidence="2">
    <location>
        <begin position="36"/>
        <end position="57"/>
    </location>
</feature>
<dbReference type="Pfam" id="PF00271">
    <property type="entry name" value="Helicase_C"/>
    <property type="match status" value="1"/>
</dbReference>
<dbReference type="InterPro" id="IPR038718">
    <property type="entry name" value="SNF2-like_sf"/>
</dbReference>
<dbReference type="PROSITE" id="PS51194">
    <property type="entry name" value="HELICASE_CTER"/>
    <property type="match status" value="1"/>
</dbReference>
<sequence>MPCASTGARGIRAQGALLHDPPAKLDVLVVATGRMRMQQPDGKPNAASSPGGRSEQLPTTWRRLLEAPKSPAGDDAVVLGFFLEVMPEEGAAWAHLEVAPVLLAVAEHGRYARPVPLDSRLLVQAPLPPHEQRLAAAVLGLPQSQRKGRNYARLGGHVGDSLLIELLDTAPCFLGGLAGLRLSRGKAHPLNWYWQLEPDGSQRLLPQLPHSQRLLRIDGLWYLDAEHATLGHLEAAPEETAWLDLPPLKHEYGRSLAETLPASRLAARIPPPQVFGEMQRAELAPKPVLTLHALTRHARLAAGTPPLAWARLSFDYAGERLPGRGGEPLVRRVRNGQLVEIARRRAEELATMEQLERAGLTPAVDTEGLPWDMADTLPDDAWLFPGTGHAGALEVNTPARWLALRPKLEAEGFVLEYASSFPFEVLEGPVRWYGQAAEDADDHAFDLEIGIELEGKRHNLLPAVAQALAEHQLNLSPAPNEPEDAVWYAPVDERRRVPVRLKELRGLLAPLAEYLEKPRKQLHLPRVQAGRLEELVEALPGDGALEAPETLRGFTARLRDAAERASDALPAGLTVELRPYQREGLRWLNALAEAGVGGVLADDMGLGKTLQLITHLLALKEHGALNQPALVVVPTSLIPNWQAEIARFAPSLKVLTLHGPQRADAFAQLGAQDIVLTSYALLPRDVVPLRKQPFALTVLDEAQQVKNPRTQARRALLSLRTRRHVCLTGTPLENHLGELWSQVDLAVPGLLGDENAFRRYYRVPIEKQRDEECQARLNRRLAPFILRRTKAQVASELPPKTEITRRVVLEGRQRELYEGLRLSLAEELREVIAQRGIQHSGIVVLDALLKLRQVCCDPRLVKLEAARGVHGSAKFELLMDMLPPLLDEGRKVLLFSQFTGMLKLIAHELDRRRIPYVTLTGETRDRATPVQQFQQGEVPLFLLSLKAGGVGLNLTAADTVIHYDPWWNPAAEAQASDRAHRIGQDKPVFVFRLITAGTVEERIEELKARKAELAEAVLEGGGSREKLSFDQADLDALLAPD</sequence>
<name>A0A2Z7C9G1_9LAMI</name>
<evidence type="ECO:0000313" key="6">
    <source>
        <dbReference type="Proteomes" id="UP000250235"/>
    </source>
</evidence>
<dbReference type="PANTHER" id="PTHR10799">
    <property type="entry name" value="SNF2/RAD54 HELICASE FAMILY"/>
    <property type="match status" value="1"/>
</dbReference>
<dbReference type="EMBL" id="KQ998100">
    <property type="protein sequence ID" value="KZV43554.1"/>
    <property type="molecule type" value="Genomic_DNA"/>
</dbReference>
<dbReference type="SMART" id="SM00490">
    <property type="entry name" value="HELICc"/>
    <property type="match status" value="1"/>
</dbReference>
<dbReference type="InterPro" id="IPR027417">
    <property type="entry name" value="P-loop_NTPase"/>
</dbReference>
<dbReference type="Gene3D" id="3.40.50.10810">
    <property type="entry name" value="Tandem AAA-ATPase domain"/>
    <property type="match status" value="1"/>
</dbReference>
<dbReference type="CDD" id="cd18793">
    <property type="entry name" value="SF2_C_SNF"/>
    <property type="match status" value="1"/>
</dbReference>
<protein>
    <submittedName>
        <fullName evidence="5">SWI/SNF related, matrix associated, actin dependent regulator of chromatin, subfamily A</fullName>
    </submittedName>
</protein>
<evidence type="ECO:0000259" key="4">
    <source>
        <dbReference type="PROSITE" id="PS51194"/>
    </source>
</evidence>
<dbReference type="Gene3D" id="3.40.50.300">
    <property type="entry name" value="P-loop containing nucleotide triphosphate hydrolases"/>
    <property type="match status" value="1"/>
</dbReference>
<proteinExistence type="predicted"/>
<gene>
    <name evidence="5" type="ORF">F511_08042</name>
</gene>
<keyword evidence="1" id="KW-0378">Hydrolase</keyword>
<dbReference type="InterPro" id="IPR014001">
    <property type="entry name" value="Helicase_ATP-bd"/>
</dbReference>
<dbReference type="InterPro" id="IPR049730">
    <property type="entry name" value="SNF2/RAD54-like_C"/>
</dbReference>
<feature type="domain" description="Helicase C-terminal" evidence="4">
    <location>
        <begin position="877"/>
        <end position="1035"/>
    </location>
</feature>
<evidence type="ECO:0000256" key="2">
    <source>
        <dbReference type="SAM" id="MobiDB-lite"/>
    </source>
</evidence>
<reference evidence="5 6" key="1">
    <citation type="journal article" date="2015" name="Proc. Natl. Acad. Sci. U.S.A.">
        <title>The resurrection genome of Boea hygrometrica: A blueprint for survival of dehydration.</title>
        <authorList>
            <person name="Xiao L."/>
            <person name="Yang G."/>
            <person name="Zhang L."/>
            <person name="Yang X."/>
            <person name="Zhao S."/>
            <person name="Ji Z."/>
            <person name="Zhou Q."/>
            <person name="Hu M."/>
            <person name="Wang Y."/>
            <person name="Chen M."/>
            <person name="Xu Y."/>
            <person name="Jin H."/>
            <person name="Xiao X."/>
            <person name="Hu G."/>
            <person name="Bao F."/>
            <person name="Hu Y."/>
            <person name="Wan P."/>
            <person name="Li L."/>
            <person name="Deng X."/>
            <person name="Kuang T."/>
            <person name="Xiang C."/>
            <person name="Zhu J.K."/>
            <person name="Oliver M.J."/>
            <person name="He Y."/>
        </authorList>
    </citation>
    <scope>NUCLEOTIDE SEQUENCE [LARGE SCALE GENOMIC DNA]</scope>
    <source>
        <strain evidence="6">cv. XS01</strain>
    </source>
</reference>
<dbReference type="PROSITE" id="PS51192">
    <property type="entry name" value="HELICASE_ATP_BIND_1"/>
    <property type="match status" value="1"/>
</dbReference>
<accession>A0A2Z7C9G1</accession>
<dbReference type="AlphaFoldDB" id="A0A2Z7C9G1"/>
<evidence type="ECO:0000313" key="5">
    <source>
        <dbReference type="EMBL" id="KZV43554.1"/>
    </source>
</evidence>
<keyword evidence="6" id="KW-1185">Reference proteome</keyword>
<dbReference type="OrthoDB" id="9993242at2759"/>
<dbReference type="Pfam" id="PF00176">
    <property type="entry name" value="SNF2-rel_dom"/>
    <property type="match status" value="1"/>
</dbReference>
<evidence type="ECO:0000259" key="3">
    <source>
        <dbReference type="PROSITE" id="PS51192"/>
    </source>
</evidence>
<dbReference type="SUPFAM" id="SSF52540">
    <property type="entry name" value="P-loop containing nucleoside triphosphate hydrolases"/>
    <property type="match status" value="2"/>
</dbReference>
<dbReference type="CDD" id="cd18012">
    <property type="entry name" value="DEXQc_arch_SWI2_SNF2"/>
    <property type="match status" value="1"/>
</dbReference>
<dbReference type="SMART" id="SM00487">
    <property type="entry name" value="DEXDc"/>
    <property type="match status" value="1"/>
</dbReference>
<organism evidence="5 6">
    <name type="scientific">Dorcoceras hygrometricum</name>
    <dbReference type="NCBI Taxonomy" id="472368"/>
    <lineage>
        <taxon>Eukaryota</taxon>
        <taxon>Viridiplantae</taxon>
        <taxon>Streptophyta</taxon>
        <taxon>Embryophyta</taxon>
        <taxon>Tracheophyta</taxon>
        <taxon>Spermatophyta</taxon>
        <taxon>Magnoliopsida</taxon>
        <taxon>eudicotyledons</taxon>
        <taxon>Gunneridae</taxon>
        <taxon>Pentapetalae</taxon>
        <taxon>asterids</taxon>
        <taxon>lamiids</taxon>
        <taxon>Lamiales</taxon>
        <taxon>Gesneriaceae</taxon>
        <taxon>Didymocarpoideae</taxon>
        <taxon>Trichosporeae</taxon>
        <taxon>Loxocarpinae</taxon>
        <taxon>Dorcoceras</taxon>
    </lineage>
</organism>
<dbReference type="GO" id="GO:0016787">
    <property type="term" value="F:hydrolase activity"/>
    <property type="evidence" value="ECO:0007669"/>
    <property type="project" value="UniProtKB-KW"/>
</dbReference>
<dbReference type="InterPro" id="IPR001650">
    <property type="entry name" value="Helicase_C-like"/>
</dbReference>